<proteinExistence type="predicted"/>
<dbReference type="SUPFAM" id="SSF46785">
    <property type="entry name" value="Winged helix' DNA-binding domain"/>
    <property type="match status" value="1"/>
</dbReference>
<sequence>MANLKEDEKWSLLIDQYGGNPLYFKIATQSIKTLFNNQASSFLNYKIIPDELGDILLKQWQSLSKLEQKVMRVISQEEQEITLENLLQNLSEHPSSLFKAIQSLLRRNLLEKLEDEHSCAFNTLPIIKQFINELASAEV</sequence>
<evidence type="ECO:0000313" key="1">
    <source>
        <dbReference type="EMBL" id="BAG00870.1"/>
    </source>
</evidence>
<gene>
    <name evidence="1" type="ordered locus">MAE_10480</name>
</gene>
<dbReference type="EMBL" id="AP009552">
    <property type="protein sequence ID" value="BAG00870.1"/>
    <property type="molecule type" value="Genomic_DNA"/>
</dbReference>
<protein>
    <recommendedName>
        <fullName evidence="3">ATPase</fullName>
    </recommendedName>
</protein>
<accession>B0JRX0</accession>
<name>B0JRX0_MICAN</name>
<dbReference type="InterPro" id="IPR036390">
    <property type="entry name" value="WH_DNA-bd_sf"/>
</dbReference>
<dbReference type="eggNOG" id="COG3903">
    <property type="taxonomic scope" value="Bacteria"/>
</dbReference>
<reference evidence="1 2" key="1">
    <citation type="journal article" date="2007" name="DNA Res.">
        <title>Complete genomic structure of the bloom-forming toxic cyanobacterium Microcystis aeruginosa NIES-843.</title>
        <authorList>
            <person name="Kaneko T."/>
            <person name="Nakajima N."/>
            <person name="Okamoto S."/>
            <person name="Suzuki I."/>
            <person name="Tanabe Y."/>
            <person name="Tamaoki M."/>
            <person name="Nakamura Y."/>
            <person name="Kasai F."/>
            <person name="Watanabe A."/>
            <person name="Kawashima K."/>
            <person name="Kishida Y."/>
            <person name="Ono A."/>
            <person name="Shimizu Y."/>
            <person name="Takahashi C."/>
            <person name="Minami C."/>
            <person name="Fujishiro T."/>
            <person name="Kohara M."/>
            <person name="Katoh M."/>
            <person name="Nakazaki N."/>
            <person name="Nakayama S."/>
            <person name="Yamada M."/>
            <person name="Tabata S."/>
            <person name="Watanabe M.M."/>
        </authorList>
    </citation>
    <scope>NUCLEOTIDE SEQUENCE [LARGE SCALE GENOMIC DNA]</scope>
    <source>
        <strain evidence="2">NIES-843 / IAM M-247</strain>
    </source>
</reference>
<dbReference type="AlphaFoldDB" id="B0JRX0"/>
<dbReference type="EnsemblBacteria" id="BAG00870">
    <property type="protein sequence ID" value="BAG00870"/>
    <property type="gene ID" value="MAE_10480"/>
</dbReference>
<evidence type="ECO:0000313" key="2">
    <source>
        <dbReference type="Proteomes" id="UP000001510"/>
    </source>
</evidence>
<keyword evidence="2" id="KW-1185">Reference proteome</keyword>
<evidence type="ECO:0008006" key="3">
    <source>
        <dbReference type="Google" id="ProtNLM"/>
    </source>
</evidence>
<organism evidence="1 2">
    <name type="scientific">Microcystis aeruginosa (strain NIES-843 / IAM M-2473)</name>
    <dbReference type="NCBI Taxonomy" id="449447"/>
    <lineage>
        <taxon>Bacteria</taxon>
        <taxon>Bacillati</taxon>
        <taxon>Cyanobacteriota</taxon>
        <taxon>Cyanophyceae</taxon>
        <taxon>Oscillatoriophycideae</taxon>
        <taxon>Chroococcales</taxon>
        <taxon>Microcystaceae</taxon>
        <taxon>Microcystis</taxon>
    </lineage>
</organism>
<dbReference type="PaxDb" id="449447-MAE_10480"/>
<dbReference type="HOGENOM" id="CLU_1842817_0_0_3"/>
<dbReference type="KEGG" id="mar:MAE_10480"/>
<dbReference type="STRING" id="449447.MAE_10480"/>
<dbReference type="Proteomes" id="UP000001510">
    <property type="component" value="Chromosome"/>
</dbReference>